<gene>
    <name evidence="6" type="ORF">DFP98_13032</name>
</gene>
<dbReference type="InterPro" id="IPR027417">
    <property type="entry name" value="P-loop_NTPase"/>
</dbReference>
<evidence type="ECO:0000256" key="3">
    <source>
        <dbReference type="ARBA" id="ARBA00022840"/>
    </source>
</evidence>
<keyword evidence="4" id="KW-1278">Translocase</keyword>
<dbReference type="NCBIfam" id="NF010068">
    <property type="entry name" value="PRK13548.1"/>
    <property type="match status" value="1"/>
</dbReference>
<reference evidence="6 7" key="1">
    <citation type="submission" date="2018-07" db="EMBL/GenBank/DDBJ databases">
        <title>Genomic Encyclopedia of Type Strains, Phase III (KMG-III): the genomes of soil and plant-associated and newly described type strains.</title>
        <authorList>
            <person name="Whitman W."/>
        </authorList>
    </citation>
    <scope>NUCLEOTIDE SEQUENCE [LARGE SCALE GENOMIC DNA]</scope>
    <source>
        <strain evidence="6 7">CECT 7287</strain>
    </source>
</reference>
<keyword evidence="2" id="KW-0547">Nucleotide-binding</keyword>
<dbReference type="PANTHER" id="PTHR42794:SF1">
    <property type="entry name" value="HEMIN IMPORT ATP-BINDING PROTEIN HMUV"/>
    <property type="match status" value="1"/>
</dbReference>
<dbReference type="InterPro" id="IPR003593">
    <property type="entry name" value="AAA+_ATPase"/>
</dbReference>
<dbReference type="Proteomes" id="UP000256977">
    <property type="component" value="Unassembled WGS sequence"/>
</dbReference>
<name>A0A3D9IFL8_9BACL</name>
<dbReference type="PROSITE" id="PS50893">
    <property type="entry name" value="ABC_TRANSPORTER_2"/>
    <property type="match status" value="1"/>
</dbReference>
<dbReference type="SMART" id="SM00382">
    <property type="entry name" value="AAA"/>
    <property type="match status" value="1"/>
</dbReference>
<dbReference type="FunFam" id="3.40.50.300:FF:000134">
    <property type="entry name" value="Iron-enterobactin ABC transporter ATP-binding protein"/>
    <property type="match status" value="1"/>
</dbReference>
<dbReference type="EMBL" id="QRDZ01000030">
    <property type="protein sequence ID" value="RED60510.1"/>
    <property type="molecule type" value="Genomic_DNA"/>
</dbReference>
<feature type="domain" description="ABC transporter" evidence="5">
    <location>
        <begin position="4"/>
        <end position="239"/>
    </location>
</feature>
<dbReference type="AlphaFoldDB" id="A0A3D9IFL8"/>
<evidence type="ECO:0000259" key="5">
    <source>
        <dbReference type="PROSITE" id="PS50893"/>
    </source>
</evidence>
<dbReference type="GO" id="GO:0005524">
    <property type="term" value="F:ATP binding"/>
    <property type="evidence" value="ECO:0007669"/>
    <property type="project" value="UniProtKB-KW"/>
</dbReference>
<keyword evidence="7" id="KW-1185">Reference proteome</keyword>
<dbReference type="CDD" id="cd03214">
    <property type="entry name" value="ABC_Iron-Siderophores_B12_Hemin"/>
    <property type="match status" value="1"/>
</dbReference>
<keyword evidence="1" id="KW-0813">Transport</keyword>
<dbReference type="Pfam" id="PF00005">
    <property type="entry name" value="ABC_tran"/>
    <property type="match status" value="1"/>
</dbReference>
<evidence type="ECO:0000256" key="2">
    <source>
        <dbReference type="ARBA" id="ARBA00022741"/>
    </source>
</evidence>
<dbReference type="RefSeq" id="WP_116064162.1">
    <property type="nucleotide sequence ID" value="NZ_QRDZ01000030.1"/>
</dbReference>
<evidence type="ECO:0000313" key="7">
    <source>
        <dbReference type="Proteomes" id="UP000256977"/>
    </source>
</evidence>
<evidence type="ECO:0000256" key="1">
    <source>
        <dbReference type="ARBA" id="ARBA00022448"/>
    </source>
</evidence>
<evidence type="ECO:0000256" key="4">
    <source>
        <dbReference type="ARBA" id="ARBA00022967"/>
    </source>
</evidence>
<evidence type="ECO:0000313" key="6">
    <source>
        <dbReference type="EMBL" id="RED60510.1"/>
    </source>
</evidence>
<sequence>MNMLVAHQIHSFIDNRQILHDISLSVKGGECVGLIGPNGSGKSTLLRTLAGLLPPSSGQFSIADQPFGRYTRKQFAKIIGYVPQNTAIEFDFTVRDIVLMGRFPHLPPFGNERELDRLIAQKAMQKTSTYHLANRYATQLSGGQRQMVLIAKALAQEPRLLLLDEPISALDIRYQLHVLELMRKMARQGLAVIAALHDLSLAARFCDRLILLHNGSLLAAGAPLEVLTPAMLQTAYEVDAAVYTDPSTDSLAITAIQKSRGERTP</sequence>
<dbReference type="PANTHER" id="PTHR42794">
    <property type="entry name" value="HEMIN IMPORT ATP-BINDING PROTEIN HMUV"/>
    <property type="match status" value="1"/>
</dbReference>
<organism evidence="6 7">
    <name type="scientific">Cohnella phaseoli</name>
    <dbReference type="NCBI Taxonomy" id="456490"/>
    <lineage>
        <taxon>Bacteria</taxon>
        <taxon>Bacillati</taxon>
        <taxon>Bacillota</taxon>
        <taxon>Bacilli</taxon>
        <taxon>Bacillales</taxon>
        <taxon>Paenibacillaceae</taxon>
        <taxon>Cohnella</taxon>
    </lineage>
</organism>
<dbReference type="PROSITE" id="PS00211">
    <property type="entry name" value="ABC_TRANSPORTER_1"/>
    <property type="match status" value="1"/>
</dbReference>
<dbReference type="GO" id="GO:0016887">
    <property type="term" value="F:ATP hydrolysis activity"/>
    <property type="evidence" value="ECO:0007669"/>
    <property type="project" value="InterPro"/>
</dbReference>
<accession>A0A3D9IFL8</accession>
<comment type="caution">
    <text evidence="6">The sequence shown here is derived from an EMBL/GenBank/DDBJ whole genome shotgun (WGS) entry which is preliminary data.</text>
</comment>
<dbReference type="InterPro" id="IPR003439">
    <property type="entry name" value="ABC_transporter-like_ATP-bd"/>
</dbReference>
<dbReference type="Gene3D" id="3.40.50.300">
    <property type="entry name" value="P-loop containing nucleotide triphosphate hydrolases"/>
    <property type="match status" value="1"/>
</dbReference>
<protein>
    <submittedName>
        <fullName evidence="6">Iron complex transport system ATP-binding protein</fullName>
    </submittedName>
</protein>
<proteinExistence type="predicted"/>
<dbReference type="SUPFAM" id="SSF52540">
    <property type="entry name" value="P-loop containing nucleoside triphosphate hydrolases"/>
    <property type="match status" value="1"/>
</dbReference>
<dbReference type="OrthoDB" id="9787851at2"/>
<keyword evidence="3 6" id="KW-0067">ATP-binding</keyword>
<dbReference type="InterPro" id="IPR017871">
    <property type="entry name" value="ABC_transporter-like_CS"/>
</dbReference>